<protein>
    <recommendedName>
        <fullName evidence="6">2-oxoglutarate dehydrogenase E1 component</fullName>
        <ecNumber evidence="5">1.2.4.2</ecNumber>
    </recommendedName>
    <alternativeName>
        <fullName evidence="10">Alpha-ketoglutarate dehydrogenase</fullName>
    </alternativeName>
</protein>
<name>A0A2S7XS33_9GAMM</name>
<dbReference type="PANTHER" id="PTHR23152:SF4">
    <property type="entry name" value="2-OXOADIPATE DEHYDROGENASE COMPLEX COMPONENT E1"/>
    <property type="match status" value="1"/>
</dbReference>
<dbReference type="EC" id="1.2.4.2" evidence="5"/>
<sequence length="959" mass="107675">MSAILEFFSSSGALNGDNAAFIEDLYERYLADPESIDLAWRVRFEQLAANATPSTTPDIPHRPIRDNFLRLAQESRSLASASTVEHLAPGAAEKQSAVLALITGYRYRGHQVANLDPIKLRDTPHIVDLDPAYHNLEHHDFDLVFHTGSLYAPDRMTLREIIAIVEQTYCGSVGSEYLHITNTQERRWIQKRLEGYRATPELETADRHWLLKLLTAAEGFETYLHQRFVGQKRFSLEGGEALIPLLDELIQRAGRKGQQEIVIGMAHRGRLNVLTNIFGKPPTDIFDEFEGRVEVRAECRQLAGDVKYHMGFATDIDTPGGSVHLVLGFNPSHLEIINPVIEGSVRARQRRRLDRTGDQVLPVLIHGDAAFAGQGVVMETLQLSQTRSYNTGGTVHIVINNQIGFTTSHPLDARSSAYCTDVGKLVAAPVFHVNGDDPEAVIFVTRMALDFRNQFHKDVIIDLVCYRRLGHNEADEPAVTQPMMYQKIRNHPTPRTVYAERLIAAGLIDRSAADVLLTNYRDAIAQGVVIARPVLHGLKNQPPRVDWSFCRGMPWNQEIDTGVAREQLRALTEMMLRLPEGFALHPRVEKLWEERRRMGQGDQLLNWGMAENLAYASLLDSGIAVRLSGQDVGRGTFVHRHAKIHDQNNGVSYTPLQHLHDQQGAFIAIDSILSEEAVLGYEYGFATAEPDALTLWEAQFGDFANGAQVVIDQFITSGGSKWGLDCGLVMLLPHGLEGQGAEHSSARLERFLQLCADHNIQVCVPTTPAQMFHLLRRQMLRHYRKPLIVMTPKSLLRHRIAVSALDELVSGQFQTVIQEVDALDPAGIERLIFCCGKVYFDLLEARRARGLTNVAIVRIEQLYPFPKEAFAAVIAQYPTTEQIIWCQEEAQNQGAWDQIKHRFHHLMQAGKRPYYVGRPASAAPAVGHRAVHLEQHERLLDEALTGHFNLNMNQRIPPQ</sequence>
<gene>
    <name evidence="13" type="primary">sucA</name>
    <name evidence="13" type="ORF">CXB77_06885</name>
</gene>
<dbReference type="Proteomes" id="UP000239936">
    <property type="component" value="Unassembled WGS sequence"/>
</dbReference>
<dbReference type="PIRSF" id="PIRSF000157">
    <property type="entry name" value="Oxoglu_dh_E1"/>
    <property type="match status" value="1"/>
</dbReference>
<dbReference type="Pfam" id="PF16078">
    <property type="entry name" value="2-oxogl_dehyd_N"/>
    <property type="match status" value="1"/>
</dbReference>
<dbReference type="Gene3D" id="1.10.287.1150">
    <property type="entry name" value="TPP helical domain"/>
    <property type="match status" value="1"/>
</dbReference>
<evidence type="ECO:0000256" key="3">
    <source>
        <dbReference type="ARBA" id="ARBA00006936"/>
    </source>
</evidence>
<dbReference type="GO" id="GO:0006099">
    <property type="term" value="P:tricarboxylic acid cycle"/>
    <property type="evidence" value="ECO:0007669"/>
    <property type="project" value="TreeGrafter"/>
</dbReference>
<dbReference type="CDD" id="cd02016">
    <property type="entry name" value="TPP_E1_OGDC_like"/>
    <property type="match status" value="1"/>
</dbReference>
<dbReference type="RefSeq" id="WP_105073308.1">
    <property type="nucleotide sequence ID" value="NZ_PPGH01000034.1"/>
</dbReference>
<dbReference type="Gene3D" id="3.40.50.12470">
    <property type="match status" value="1"/>
</dbReference>
<dbReference type="OrthoDB" id="9759785at2"/>
<dbReference type="Gene3D" id="3.40.50.11610">
    <property type="entry name" value="Multifunctional 2-oxoglutarate metabolism enzyme, C-terminal domain"/>
    <property type="match status" value="1"/>
</dbReference>
<reference evidence="13 14" key="1">
    <citation type="submission" date="2018-01" db="EMBL/GenBank/DDBJ databases">
        <title>The complete genome sequence of Chromatium okenii LaCa, a purple sulfur bacterium with a turbulent life.</title>
        <authorList>
            <person name="Luedin S.M."/>
            <person name="Liechti N."/>
            <person name="Storelli N."/>
            <person name="Danza F."/>
            <person name="Wittwer M."/>
            <person name="Pothier J.F."/>
            <person name="Tonolla M.A."/>
        </authorList>
    </citation>
    <scope>NUCLEOTIDE SEQUENCE [LARGE SCALE GENOMIC DNA]</scope>
    <source>
        <strain evidence="13 14">LaCa</strain>
    </source>
</reference>
<evidence type="ECO:0000259" key="12">
    <source>
        <dbReference type="SMART" id="SM00861"/>
    </source>
</evidence>
<dbReference type="Pfam" id="PF16870">
    <property type="entry name" value="OxoGdeHyase_C"/>
    <property type="match status" value="1"/>
</dbReference>
<dbReference type="InterPro" id="IPR029061">
    <property type="entry name" value="THDP-binding"/>
</dbReference>
<dbReference type="FunFam" id="1.10.287.1150:FF:000004">
    <property type="entry name" value="2-oxoglutarate dehydrogenase E1 component"/>
    <property type="match status" value="1"/>
</dbReference>
<evidence type="ECO:0000256" key="7">
    <source>
        <dbReference type="ARBA" id="ARBA00023002"/>
    </source>
</evidence>
<evidence type="ECO:0000313" key="14">
    <source>
        <dbReference type="Proteomes" id="UP000239936"/>
    </source>
</evidence>
<dbReference type="GO" id="GO:0005829">
    <property type="term" value="C:cytosol"/>
    <property type="evidence" value="ECO:0007669"/>
    <property type="project" value="TreeGrafter"/>
</dbReference>
<dbReference type="NCBIfam" id="NF008907">
    <property type="entry name" value="PRK12270.1"/>
    <property type="match status" value="1"/>
</dbReference>
<dbReference type="SMART" id="SM00861">
    <property type="entry name" value="Transket_pyr"/>
    <property type="match status" value="1"/>
</dbReference>
<dbReference type="InterPro" id="IPR005475">
    <property type="entry name" value="Transketolase-like_Pyr-bd"/>
</dbReference>
<dbReference type="PANTHER" id="PTHR23152">
    <property type="entry name" value="2-OXOGLUTARATE DEHYDROGENASE"/>
    <property type="match status" value="1"/>
</dbReference>
<dbReference type="NCBIfam" id="NF006914">
    <property type="entry name" value="PRK09404.1"/>
    <property type="match status" value="1"/>
</dbReference>
<evidence type="ECO:0000256" key="10">
    <source>
        <dbReference type="ARBA" id="ARBA00030680"/>
    </source>
</evidence>
<comment type="subunit">
    <text evidence="4">Homodimer. Part of the 2-oxoglutarate dehydrogenase (OGDH) complex composed of E1 (2-oxoglutarate dehydrogenase), E2 (dihydrolipoamide succinyltransferase) and E3 (dihydrolipoamide dehydrogenase); the complex contains multiple copies of the three enzymatic components (E1, E2 and E3).</text>
</comment>
<evidence type="ECO:0000256" key="2">
    <source>
        <dbReference type="ARBA" id="ARBA00003906"/>
    </source>
</evidence>
<evidence type="ECO:0000313" key="13">
    <source>
        <dbReference type="EMBL" id="PQJ96547.1"/>
    </source>
</evidence>
<evidence type="ECO:0000256" key="8">
    <source>
        <dbReference type="ARBA" id="ARBA00023052"/>
    </source>
</evidence>
<comment type="cofactor">
    <cofactor evidence="1">
        <name>thiamine diphosphate</name>
        <dbReference type="ChEBI" id="CHEBI:58937"/>
    </cofactor>
</comment>
<dbReference type="InterPro" id="IPR031717">
    <property type="entry name" value="ODO-1/KGD_C"/>
</dbReference>
<keyword evidence="8" id="KW-0786">Thiamine pyrophosphate</keyword>
<evidence type="ECO:0000256" key="5">
    <source>
        <dbReference type="ARBA" id="ARBA00012280"/>
    </source>
</evidence>
<comment type="caution">
    <text evidence="13">The sequence shown here is derived from an EMBL/GenBank/DDBJ whole genome shotgun (WGS) entry which is preliminary data.</text>
</comment>
<comment type="catalytic activity">
    <reaction evidence="11">
        <text>N(6)-[(R)-lipoyl]-L-lysyl-[protein] + 2-oxoglutarate + H(+) = N(6)-[(R)-S(8)-succinyldihydrolipoyl]-L-lysyl-[protein] + CO2</text>
        <dbReference type="Rhea" id="RHEA:12188"/>
        <dbReference type="Rhea" id="RHEA-COMP:10474"/>
        <dbReference type="Rhea" id="RHEA-COMP:20092"/>
        <dbReference type="ChEBI" id="CHEBI:15378"/>
        <dbReference type="ChEBI" id="CHEBI:16526"/>
        <dbReference type="ChEBI" id="CHEBI:16810"/>
        <dbReference type="ChEBI" id="CHEBI:83099"/>
        <dbReference type="ChEBI" id="CHEBI:83120"/>
        <dbReference type="EC" id="1.2.4.2"/>
    </reaction>
</comment>
<dbReference type="InterPro" id="IPR011603">
    <property type="entry name" value="2oxoglutarate_DH_E1"/>
</dbReference>
<feature type="domain" description="Transketolase-like pyrimidine-binding" evidence="12">
    <location>
        <begin position="605"/>
        <end position="798"/>
    </location>
</feature>
<keyword evidence="9" id="KW-0324">Glycolysis</keyword>
<dbReference type="AlphaFoldDB" id="A0A2S7XS33"/>
<dbReference type="Pfam" id="PF00676">
    <property type="entry name" value="E1_dh"/>
    <property type="match status" value="1"/>
</dbReference>
<evidence type="ECO:0000256" key="9">
    <source>
        <dbReference type="ARBA" id="ARBA00023152"/>
    </source>
</evidence>
<evidence type="ECO:0000256" key="4">
    <source>
        <dbReference type="ARBA" id="ARBA00011301"/>
    </source>
</evidence>
<dbReference type="GO" id="GO:0006096">
    <property type="term" value="P:glycolytic process"/>
    <property type="evidence" value="ECO:0007669"/>
    <property type="project" value="UniProtKB-KW"/>
</dbReference>
<proteinExistence type="inferred from homology"/>
<dbReference type="Pfam" id="PF02779">
    <property type="entry name" value="Transket_pyr"/>
    <property type="match status" value="1"/>
</dbReference>
<organism evidence="13 14">
    <name type="scientific">Chromatium okenii</name>
    <dbReference type="NCBI Taxonomy" id="61644"/>
    <lineage>
        <taxon>Bacteria</taxon>
        <taxon>Pseudomonadati</taxon>
        <taxon>Pseudomonadota</taxon>
        <taxon>Gammaproteobacteria</taxon>
        <taxon>Chromatiales</taxon>
        <taxon>Chromatiaceae</taxon>
        <taxon>Chromatium</taxon>
    </lineage>
</organism>
<keyword evidence="7 13" id="KW-0560">Oxidoreductase</keyword>
<dbReference type="InterPro" id="IPR042179">
    <property type="entry name" value="KGD_C_sf"/>
</dbReference>
<dbReference type="InterPro" id="IPR001017">
    <property type="entry name" value="DH_E1"/>
</dbReference>
<keyword evidence="14" id="KW-1185">Reference proteome</keyword>
<comment type="similarity">
    <text evidence="3">Belongs to the alpha-ketoglutarate dehydrogenase family.</text>
</comment>
<dbReference type="EMBL" id="PPGH01000034">
    <property type="protein sequence ID" value="PQJ96547.1"/>
    <property type="molecule type" value="Genomic_DNA"/>
</dbReference>
<dbReference type="SUPFAM" id="SSF52518">
    <property type="entry name" value="Thiamin diphosphate-binding fold (THDP-binding)"/>
    <property type="match status" value="2"/>
</dbReference>
<dbReference type="Gene3D" id="3.40.50.970">
    <property type="match status" value="1"/>
</dbReference>
<dbReference type="GO" id="GO:0045252">
    <property type="term" value="C:oxoglutarate dehydrogenase complex"/>
    <property type="evidence" value="ECO:0007669"/>
    <property type="project" value="TreeGrafter"/>
</dbReference>
<dbReference type="NCBIfam" id="TIGR00239">
    <property type="entry name" value="2oxo_dh_E1"/>
    <property type="match status" value="1"/>
</dbReference>
<accession>A0A2S7XS33</accession>
<dbReference type="InterPro" id="IPR032106">
    <property type="entry name" value="2-oxogl_dehyd_N"/>
</dbReference>
<evidence type="ECO:0000256" key="6">
    <source>
        <dbReference type="ARBA" id="ARBA00013321"/>
    </source>
</evidence>
<dbReference type="FunFam" id="3.40.50.12470:FF:000009">
    <property type="entry name" value="2-oxoglutarate dehydrogenase E1 component"/>
    <property type="match status" value="1"/>
</dbReference>
<comment type="function">
    <text evidence="2">E1 component of the 2-oxoglutarate dehydrogenase (OGDH) complex which catalyzes the decarboxylation of 2-oxoglutarate, the first step in the conversion of 2-oxoglutarate to succinyl-CoA and CO(2).</text>
</comment>
<dbReference type="GO" id="GO:0030976">
    <property type="term" value="F:thiamine pyrophosphate binding"/>
    <property type="evidence" value="ECO:0007669"/>
    <property type="project" value="InterPro"/>
</dbReference>
<evidence type="ECO:0000256" key="1">
    <source>
        <dbReference type="ARBA" id="ARBA00001964"/>
    </source>
</evidence>
<evidence type="ECO:0000256" key="11">
    <source>
        <dbReference type="ARBA" id="ARBA00051911"/>
    </source>
</evidence>
<dbReference type="GO" id="GO:0004591">
    <property type="term" value="F:oxoglutarate dehydrogenase (succinyl-transferring) activity"/>
    <property type="evidence" value="ECO:0007669"/>
    <property type="project" value="UniProtKB-EC"/>
</dbReference>